<evidence type="ECO:0000259" key="1">
    <source>
        <dbReference type="Pfam" id="PF19838"/>
    </source>
</evidence>
<dbReference type="RefSeq" id="WP_068221326.1">
    <property type="nucleotide sequence ID" value="NZ_CP139724.1"/>
</dbReference>
<evidence type="ECO:0000313" key="3">
    <source>
        <dbReference type="Proteomes" id="UP000075606"/>
    </source>
</evidence>
<comment type="caution">
    <text evidence="2">The sequence shown here is derived from an EMBL/GenBank/DDBJ whole genome shotgun (WGS) entry which is preliminary data.</text>
</comment>
<evidence type="ECO:0000313" key="2">
    <source>
        <dbReference type="EMBL" id="KYG75314.1"/>
    </source>
</evidence>
<dbReference type="InterPro" id="IPR045659">
    <property type="entry name" value="LptD_2"/>
</dbReference>
<dbReference type="OrthoDB" id="9802320at2"/>
<accession>A0A150X9F9</accession>
<dbReference type="EMBL" id="LRPC01000023">
    <property type="protein sequence ID" value="KYG75314.1"/>
    <property type="molecule type" value="Genomic_DNA"/>
</dbReference>
<reference evidence="2 3" key="1">
    <citation type="submission" date="2016-01" db="EMBL/GenBank/DDBJ databases">
        <title>Genome sequencing of Roseivirga spongicola UST030701-084.</title>
        <authorList>
            <person name="Selvaratnam C."/>
            <person name="Thevarajoo S."/>
            <person name="Goh K.M."/>
            <person name="Ee R."/>
            <person name="Chan K.-G."/>
            <person name="Chong C.S."/>
        </authorList>
    </citation>
    <scope>NUCLEOTIDE SEQUENCE [LARGE SCALE GENOMIC DNA]</scope>
    <source>
        <strain evidence="2 3">UST030701-084</strain>
    </source>
</reference>
<name>A0A150X9F9_9BACT</name>
<dbReference type="Proteomes" id="UP000075606">
    <property type="component" value="Unassembled WGS sequence"/>
</dbReference>
<dbReference type="Pfam" id="PF19838">
    <property type="entry name" value="LptD_2"/>
    <property type="match status" value="1"/>
</dbReference>
<dbReference type="PANTHER" id="PTHR30189:SF1">
    <property type="entry name" value="LPS-ASSEMBLY PROTEIN LPTD"/>
    <property type="match status" value="1"/>
</dbReference>
<dbReference type="PANTHER" id="PTHR30189">
    <property type="entry name" value="LPS-ASSEMBLY PROTEIN"/>
    <property type="match status" value="1"/>
</dbReference>
<dbReference type="GO" id="GO:1990351">
    <property type="term" value="C:transporter complex"/>
    <property type="evidence" value="ECO:0007669"/>
    <property type="project" value="TreeGrafter"/>
</dbReference>
<organism evidence="2 3">
    <name type="scientific">Roseivirga spongicola</name>
    <dbReference type="NCBI Taxonomy" id="333140"/>
    <lineage>
        <taxon>Bacteria</taxon>
        <taxon>Pseudomonadati</taxon>
        <taxon>Bacteroidota</taxon>
        <taxon>Cytophagia</taxon>
        <taxon>Cytophagales</taxon>
        <taxon>Roseivirgaceae</taxon>
        <taxon>Roseivirga</taxon>
    </lineage>
</organism>
<gene>
    <name evidence="2" type="ORF">AWW68_10970</name>
</gene>
<sequence>MAQTSPILQEDRQNRADLNSINENDTIPGQSDSLQVVVNGIQTTIKYYAADSIITKLLTNQTYLYGKARIEYGDINLAAERIVIDRNKNELTATGVQDSTGVWLGRPVFKDGSDIFDTEEIRYNFETQKAYIKGVATQQQEGFLRGSVVKREADESAYIKDGKYIPCPDDPDAGTYIKAKKIKINPGKNVITGPFLLYVGNIPTPLGLPFGYFPDTQEATSGILFPKYGDERRRGLFLKEGGYYFAWNDYIHTAATADVYSKGSWATTIRSVYRKRYSYGGQFNVTYNKNITPEYDPDRLNSRDFWVSWSHTPESRGRNSRFSASVNAGTSTYNQNNLNTTNLSNNVRSEFRSNIQYSGSIPRSPFSYSFSARHNQNVQTGVIDVALPEMSLNMNRIYPFKNAEADILNRVNFDWRFNASNQITNIVRPGSAGFNIANRATEIDTITVGFDTLGELLDNAKNGARHNVGLSTSFTLLEHFNFSPSFQIEELWYLQELDYEFLEEENAVKIDTINGFSRAMTYSASLGLSTQIYGKFNFPKSRKVEAIRHIMSPNISFSYRPDFSDPKYGFYQEVQTDTTGNGTYRLLSKYDGFRFGSPSLGESASIGFGVSNKFEMKVKNDTAKAEKVALLESLNFQGSYNFLADSFNLSPIAITARTTLFNRKLSINAGATLDPYTYLTQVSETGVETLRRVDALAIRSGQGLGRITSARFSLSTSLNSKAANSGGNNQGFSRENASMIGSMGDENEFGTINNGGSDIVRQMEQYFYDENSYVDISVPWNIRLSMDYSYRWTPTNTTTRKSIKANGQIGLTPKWQVTYNTGYDFDAKDFTTTSVGLYRDLGCWEMRANWIPFGAFTSYTIDIQIKSSVLKDLKISRRRSQFDNNRGF</sequence>
<dbReference type="InterPro" id="IPR050218">
    <property type="entry name" value="LptD"/>
</dbReference>
<protein>
    <recommendedName>
        <fullName evidence="1">LPS-assembly protein LptD central domain-containing protein</fullName>
    </recommendedName>
</protein>
<proteinExistence type="predicted"/>
<dbReference type="AlphaFoldDB" id="A0A150X9F9"/>
<keyword evidence="3" id="KW-1185">Reference proteome</keyword>
<feature type="domain" description="LPS-assembly protein LptD central" evidence="1">
    <location>
        <begin position="190"/>
        <end position="676"/>
    </location>
</feature>
<dbReference type="STRING" id="333140.AWW68_10970"/>
<dbReference type="GO" id="GO:0009279">
    <property type="term" value="C:cell outer membrane"/>
    <property type="evidence" value="ECO:0007669"/>
    <property type="project" value="TreeGrafter"/>
</dbReference>